<name>A0A8B9P0I3_APTOW</name>
<reference evidence="2" key="1">
    <citation type="submission" date="2025-08" db="UniProtKB">
        <authorList>
            <consortium name="Ensembl"/>
        </authorList>
    </citation>
    <scope>IDENTIFICATION</scope>
</reference>
<proteinExistence type="predicted"/>
<organism evidence="2 3">
    <name type="scientific">Apteryx owenii</name>
    <name type="common">Little spotted kiwi</name>
    <dbReference type="NCBI Taxonomy" id="8824"/>
    <lineage>
        <taxon>Eukaryota</taxon>
        <taxon>Metazoa</taxon>
        <taxon>Chordata</taxon>
        <taxon>Craniata</taxon>
        <taxon>Vertebrata</taxon>
        <taxon>Euteleostomi</taxon>
        <taxon>Archelosauria</taxon>
        <taxon>Archosauria</taxon>
        <taxon>Dinosauria</taxon>
        <taxon>Saurischia</taxon>
        <taxon>Theropoda</taxon>
        <taxon>Coelurosauria</taxon>
        <taxon>Aves</taxon>
        <taxon>Palaeognathae</taxon>
        <taxon>Apterygiformes</taxon>
        <taxon>Apterygidae</taxon>
        <taxon>Apteryx</taxon>
    </lineage>
</organism>
<dbReference type="PANTHER" id="PTHR17550:SF7">
    <property type="entry name" value="RNA-BINDING PROTEIN 44"/>
    <property type="match status" value="1"/>
</dbReference>
<evidence type="ECO:0000313" key="2">
    <source>
        <dbReference type="Ensembl" id="ENSAOWP00000003308.1"/>
    </source>
</evidence>
<dbReference type="InterPro" id="IPR035979">
    <property type="entry name" value="RBD_domain_sf"/>
</dbReference>
<dbReference type="Pfam" id="PF24905">
    <property type="entry name" value="TTC3_9th"/>
    <property type="match status" value="1"/>
</dbReference>
<evidence type="ECO:0000259" key="1">
    <source>
        <dbReference type="Pfam" id="PF24905"/>
    </source>
</evidence>
<dbReference type="PANTHER" id="PTHR17550">
    <property type="entry name" value="E3 UBIQUITIN-PROTEIN LIGASE TTC3"/>
    <property type="match status" value="1"/>
</dbReference>
<evidence type="ECO:0000313" key="3">
    <source>
        <dbReference type="Proteomes" id="UP000694424"/>
    </source>
</evidence>
<keyword evidence="3" id="KW-1185">Reference proteome</keyword>
<dbReference type="GO" id="GO:0003676">
    <property type="term" value="F:nucleic acid binding"/>
    <property type="evidence" value="ECO:0007669"/>
    <property type="project" value="InterPro"/>
</dbReference>
<dbReference type="Gene3D" id="3.30.70.330">
    <property type="match status" value="1"/>
</dbReference>
<dbReference type="SUPFAM" id="SSF54928">
    <property type="entry name" value="RNA-binding domain, RBD"/>
    <property type="match status" value="1"/>
</dbReference>
<protein>
    <recommendedName>
        <fullName evidence="1">TTC3/DZIP3/RBM44-like helical domain-containing protein</fullName>
    </recommendedName>
</protein>
<sequence>MHQNNLCAVRKSVYNINSLLCINCDSDDSEYISIYTMELEKNSSVKSKTGLFVQTSQLLSYSEEDEHALVRDLAAEVNHSGFDQACSINVSELKSSEESLPYLSSSSDADIEMYNKERTTICCACGDESEKEAGMLGRACNDMRFICRVSESYRQSDLGEDSQLEYLSADEQDYCDRNSSSEFCKQMKTVGIKTLKLVDPVHEVPGNGATEEQNLVSLLEDCSPVCKYCISDQLCIDAAAPEIHQVLEDCLSLPAYEDVSCDHEEEQTEYHSVLYESALESHTCGSEEEVCPNAFIHDSSENEKVEDNPLIDGTQSTKMAINEKPVKKNDKHIPSISVKQENPSFSPRERSPAVATEFCKSAGETNCYRCDGSVACALGTSCAGCARKDVKTQCPVPEIHSRENPLFGLEVVDKAGGNTSYLNLELECQATLNNVTSDSKVTVNQTVDASSDFRACFTTSRATSAQACLVSRAINTEITMMNKSRPVEWRRESCADVACNTDWSFVSGSTEEIWSQFTDILEKYLDGCSWKTVSSLRPFNTRKISKLKKSRPLHLDKKPVKSSASSCCRKILHRAIEADLQLLNIHYRMCCHHCLKIYKLIMEEEKCFIRCNKNGFANAELNSSLLLVLEELGKNYESMKKKIEMGIPLNALPPLSVETKLFPGFSSYIPCKVIFVPRLFFIYPMQAGIFLNTQSRDSILIHIRYHGLNFNTMKFILIQDCRKNEEVNEYWFDAKEKLTATDFSVTFDEKQQEKQDADDSKGEFKCFNNGIYYLNILHVLSKVFFFLILHLRYAFLCFKEANKAKLAVEEMNRKEIKGKTVSVELVKNASEIRSSVSQNLSNKLWYEIQSINNSQKNVQDKTFTSASNSVKASAATSDTGENSLQKTSAHFFPDPSDTFIPPNTLNLNSFTKLMKKLQEIHPEHSREKIIDALLEVRTNNKGILSGLSINTIVRRTSLILRKSVPKRGGGKESK</sequence>
<dbReference type="AlphaFoldDB" id="A0A8B9P0I3"/>
<dbReference type="InterPro" id="IPR012677">
    <property type="entry name" value="Nucleotide-bd_a/b_plait_sf"/>
</dbReference>
<dbReference type="InterPro" id="IPR056870">
    <property type="entry name" value="TTC3/DZIP3/RBM44-like_helical"/>
</dbReference>
<dbReference type="Ensembl" id="ENSAOWT00000003762.1">
    <property type="protein sequence ID" value="ENSAOWP00000003308.1"/>
    <property type="gene ID" value="ENSAOWG00000002307.1"/>
</dbReference>
<dbReference type="Proteomes" id="UP000694424">
    <property type="component" value="Unplaced"/>
</dbReference>
<feature type="domain" description="TTC3/DZIP3/RBM44-like helical" evidence="1">
    <location>
        <begin position="909"/>
        <end position="960"/>
    </location>
</feature>
<reference evidence="2" key="2">
    <citation type="submission" date="2025-09" db="UniProtKB">
        <authorList>
            <consortium name="Ensembl"/>
        </authorList>
    </citation>
    <scope>IDENTIFICATION</scope>
</reference>
<accession>A0A8B9P0I3</accession>